<evidence type="ECO:0000256" key="1">
    <source>
        <dbReference type="SAM" id="Phobius"/>
    </source>
</evidence>
<protein>
    <submittedName>
        <fullName evidence="2">Uncharacterized protein</fullName>
    </submittedName>
</protein>
<evidence type="ECO:0000313" key="3">
    <source>
        <dbReference type="Proteomes" id="UP000093510"/>
    </source>
</evidence>
<sequence length="256" mass="30604">MIQTSIKLQTIVNFLKENLNIIIVVPAFIGGLWQALELMNIDYSYIRFFSISQIVPDGILILIFLIIAFSSAMFGLFADTIFFIKDETKPIEYLGTDDYEKYRKKELRKWKILFVLIYVGSLAYYIRFMFSKPIYREFKFDVVLICLIIFWLNNVLNRCYYFAKDTSKELFKMCNFFLLILYLIIGNYFSKNLHKIFIVPDNIINIEKVISEVNIKFPNSKQELLYFNDKYIFFKITDKLKKEKVYITKIDNLFNE</sequence>
<comment type="caution">
    <text evidence="2">The sequence shown here is derived from an EMBL/GenBank/DDBJ whole genome shotgun (WGS) entry which is preliminary data.</text>
</comment>
<reference evidence="2 3" key="1">
    <citation type="submission" date="2016-03" db="EMBL/GenBank/DDBJ databases">
        <authorList>
            <person name="Ploux O."/>
        </authorList>
    </citation>
    <scope>NUCLEOTIDE SEQUENCE [LARGE SCALE GENOMIC DNA]</scope>
    <source>
        <strain evidence="2 3">LPB0076</strain>
    </source>
</reference>
<proteinExistence type="predicted"/>
<gene>
    <name evidence="2" type="ORF">LPBF_12195</name>
</gene>
<keyword evidence="1" id="KW-0472">Membrane</keyword>
<feature type="transmembrane region" description="Helical" evidence="1">
    <location>
        <begin position="142"/>
        <end position="163"/>
    </location>
</feature>
<feature type="transmembrane region" description="Helical" evidence="1">
    <location>
        <begin position="59"/>
        <end position="84"/>
    </location>
</feature>
<evidence type="ECO:0000313" key="2">
    <source>
        <dbReference type="EMBL" id="OCB70199.1"/>
    </source>
</evidence>
<feature type="transmembrane region" description="Helical" evidence="1">
    <location>
        <begin position="170"/>
        <end position="189"/>
    </location>
</feature>
<dbReference type="AlphaFoldDB" id="A0A1B9DKN3"/>
<keyword evidence="3" id="KW-1185">Reference proteome</keyword>
<keyword evidence="1" id="KW-0812">Transmembrane</keyword>
<dbReference type="Proteomes" id="UP000093510">
    <property type="component" value="Unassembled WGS sequence"/>
</dbReference>
<keyword evidence="1" id="KW-1133">Transmembrane helix</keyword>
<dbReference type="OrthoDB" id="1368261at2"/>
<feature type="transmembrane region" description="Helical" evidence="1">
    <location>
        <begin position="112"/>
        <end position="130"/>
    </location>
</feature>
<name>A0A1B9DKN3_9FLAO</name>
<dbReference type="STRING" id="1763534.GCA_001831475_01509"/>
<organism evidence="2 3">
    <name type="scientific">Flavobacterium crassostreae</name>
    <dbReference type="NCBI Taxonomy" id="1763534"/>
    <lineage>
        <taxon>Bacteria</taxon>
        <taxon>Pseudomonadati</taxon>
        <taxon>Bacteroidota</taxon>
        <taxon>Flavobacteriia</taxon>
        <taxon>Flavobacteriales</taxon>
        <taxon>Flavobacteriaceae</taxon>
        <taxon>Flavobacterium</taxon>
    </lineage>
</organism>
<feature type="transmembrane region" description="Helical" evidence="1">
    <location>
        <begin position="21"/>
        <end position="39"/>
    </location>
</feature>
<dbReference type="RefSeq" id="WP_066336958.1">
    <property type="nucleotide sequence ID" value="NZ_CP017688.1"/>
</dbReference>
<dbReference type="EMBL" id="LVEP01000064">
    <property type="protein sequence ID" value="OCB70199.1"/>
    <property type="molecule type" value="Genomic_DNA"/>
</dbReference>
<accession>A0A1B9DKN3</accession>